<evidence type="ECO:0000256" key="13">
    <source>
        <dbReference type="HAMAP-Rule" id="MF_01964"/>
    </source>
</evidence>
<evidence type="ECO:0000256" key="4">
    <source>
        <dbReference type="ARBA" id="ARBA00022723"/>
    </source>
</evidence>
<dbReference type="NCBIfam" id="TIGR01302">
    <property type="entry name" value="IMP_dehydrog"/>
    <property type="match status" value="1"/>
</dbReference>
<evidence type="ECO:0000313" key="22">
    <source>
        <dbReference type="EMBL" id="PIR94744.1"/>
    </source>
</evidence>
<feature type="binding site" evidence="13">
    <location>
        <position position="470"/>
    </location>
    <ligand>
        <name>K(+)</name>
        <dbReference type="ChEBI" id="CHEBI:29103"/>
        <note>ligand shared between two tetrameric partners</note>
    </ligand>
</feature>
<feature type="binding site" evidence="13">
    <location>
        <position position="244"/>
    </location>
    <ligand>
        <name>NAD(+)</name>
        <dbReference type="ChEBI" id="CHEBI:57540"/>
    </ligand>
</feature>
<feature type="binding site" evidence="13 15">
    <location>
        <position position="301"/>
    </location>
    <ligand>
        <name>IMP</name>
        <dbReference type="ChEBI" id="CHEBI:58053"/>
    </ligand>
</feature>
<dbReference type="CDD" id="cd00381">
    <property type="entry name" value="IMPDH"/>
    <property type="match status" value="1"/>
</dbReference>
<dbReference type="InterPro" id="IPR013785">
    <property type="entry name" value="Aldolase_TIM"/>
</dbReference>
<protein>
    <recommendedName>
        <fullName evidence="13 20">Inosine-5'-monophosphate dehydrogenase</fullName>
        <shortName evidence="13">IMP dehydrogenase</shortName>
        <shortName evidence="13">IMPD</shortName>
        <shortName evidence="13">IMPDH</shortName>
        <ecNumber evidence="13 20">1.1.1.205</ecNumber>
    </recommendedName>
</protein>
<evidence type="ECO:0000259" key="21">
    <source>
        <dbReference type="PROSITE" id="PS51371"/>
    </source>
</evidence>
<feature type="binding site" evidence="13 15">
    <location>
        <position position="414"/>
    </location>
    <ligand>
        <name>IMP</name>
        <dbReference type="ChEBI" id="CHEBI:58053"/>
    </ligand>
</feature>
<evidence type="ECO:0000256" key="5">
    <source>
        <dbReference type="ARBA" id="ARBA00022737"/>
    </source>
</evidence>
<reference evidence="23" key="1">
    <citation type="submission" date="2017-09" db="EMBL/GenBank/DDBJ databases">
        <title>Depth-based differentiation of microbial function through sediment-hosted aquifers and enrichment of novel symbionts in the deep terrestrial subsurface.</title>
        <authorList>
            <person name="Probst A.J."/>
            <person name="Ladd B."/>
            <person name="Jarett J.K."/>
            <person name="Geller-Mcgrath D.E."/>
            <person name="Sieber C.M.K."/>
            <person name="Emerson J.B."/>
            <person name="Anantharaman K."/>
            <person name="Thomas B.C."/>
            <person name="Malmstrom R."/>
            <person name="Stieglmeier M."/>
            <person name="Klingl A."/>
            <person name="Woyke T."/>
            <person name="Ryan C.M."/>
            <person name="Banfield J.F."/>
        </authorList>
    </citation>
    <scope>NUCLEOTIDE SEQUENCE [LARGE SCALE GENOMIC DNA]</scope>
</reference>
<dbReference type="SUPFAM" id="SSF51412">
    <property type="entry name" value="Inosine monophosphate dehydrogenase (IMPDH)"/>
    <property type="match status" value="1"/>
</dbReference>
<feature type="binding site" evidence="13">
    <location>
        <position position="469"/>
    </location>
    <ligand>
        <name>K(+)</name>
        <dbReference type="ChEBI" id="CHEBI:29103"/>
        <note>ligand shared between two tetrameric partners</note>
    </ligand>
</feature>
<dbReference type="SMART" id="SM00116">
    <property type="entry name" value="CBS"/>
    <property type="match status" value="2"/>
</dbReference>
<evidence type="ECO:0000256" key="15">
    <source>
        <dbReference type="PIRSR" id="PIRSR000130-2"/>
    </source>
</evidence>
<comment type="catalytic activity">
    <reaction evidence="12 13 20">
        <text>IMP + NAD(+) + H2O = XMP + NADH + H(+)</text>
        <dbReference type="Rhea" id="RHEA:11708"/>
        <dbReference type="ChEBI" id="CHEBI:15377"/>
        <dbReference type="ChEBI" id="CHEBI:15378"/>
        <dbReference type="ChEBI" id="CHEBI:57464"/>
        <dbReference type="ChEBI" id="CHEBI:57540"/>
        <dbReference type="ChEBI" id="CHEBI:57945"/>
        <dbReference type="ChEBI" id="CHEBI:58053"/>
        <dbReference type="EC" id="1.1.1.205"/>
    </reaction>
</comment>
<accession>A0A2H0V6L2</accession>
<evidence type="ECO:0000256" key="16">
    <source>
        <dbReference type="PIRSR" id="PIRSR000130-3"/>
    </source>
</evidence>
<keyword evidence="8 13" id="KW-0630">Potassium</keyword>
<dbReference type="InterPro" id="IPR046342">
    <property type="entry name" value="CBS_dom_sf"/>
</dbReference>
<keyword evidence="5" id="KW-0677">Repeat</keyword>
<dbReference type="Gene3D" id="3.20.20.70">
    <property type="entry name" value="Aldolase class I"/>
    <property type="match status" value="1"/>
</dbReference>
<dbReference type="CDD" id="cd04601">
    <property type="entry name" value="CBS_pair_IMPDH"/>
    <property type="match status" value="1"/>
</dbReference>
<evidence type="ECO:0000256" key="14">
    <source>
        <dbReference type="PIRSR" id="PIRSR000130-1"/>
    </source>
</evidence>
<evidence type="ECO:0000256" key="20">
    <source>
        <dbReference type="RuleBase" id="RU003928"/>
    </source>
</evidence>
<dbReference type="InterPro" id="IPR005990">
    <property type="entry name" value="IMP_DH"/>
</dbReference>
<evidence type="ECO:0000313" key="23">
    <source>
        <dbReference type="Proteomes" id="UP000228614"/>
    </source>
</evidence>
<evidence type="ECO:0000256" key="2">
    <source>
        <dbReference type="ARBA" id="ARBA00005502"/>
    </source>
</evidence>
<comment type="pathway">
    <text evidence="13 20">Purine metabolism; XMP biosynthesis via de novo pathway; XMP from IMP: step 1/1.</text>
</comment>
<feature type="binding site" evidence="13 15">
    <location>
        <begin position="336"/>
        <end position="338"/>
    </location>
    <ligand>
        <name>IMP</name>
        <dbReference type="ChEBI" id="CHEBI:58053"/>
    </ligand>
</feature>
<feature type="binding site" evidence="13 15">
    <location>
        <begin position="359"/>
        <end position="360"/>
    </location>
    <ligand>
        <name>IMP</name>
        <dbReference type="ChEBI" id="CHEBI:58053"/>
    </ligand>
</feature>
<dbReference type="FunFam" id="3.20.20.70:FF:000003">
    <property type="entry name" value="GMP reductase"/>
    <property type="match status" value="1"/>
</dbReference>
<feature type="binding site" evidence="13 16">
    <location>
        <begin position="296"/>
        <end position="298"/>
    </location>
    <ligand>
        <name>NAD(+)</name>
        <dbReference type="ChEBI" id="CHEBI:57540"/>
    </ligand>
</feature>
<keyword evidence="9 13" id="KW-0560">Oxidoreductase</keyword>
<comment type="caution">
    <text evidence="13">Lacks conserved residue(s) required for the propagation of feature annotation.</text>
</comment>
<evidence type="ECO:0000256" key="17">
    <source>
        <dbReference type="PIRSR" id="PIRSR000130-4"/>
    </source>
</evidence>
<keyword evidence="6 13" id="KW-0332">GMP biosynthesis</keyword>
<evidence type="ECO:0000256" key="7">
    <source>
        <dbReference type="ARBA" id="ARBA00022755"/>
    </source>
</evidence>
<feature type="binding site" evidence="16">
    <location>
        <begin position="244"/>
        <end position="246"/>
    </location>
    <ligand>
        <name>NAD(+)</name>
        <dbReference type="ChEBI" id="CHEBI:57540"/>
    </ligand>
</feature>
<dbReference type="InterPro" id="IPR015875">
    <property type="entry name" value="IMP_DH/GMP_Rdtase_CS"/>
</dbReference>
<evidence type="ECO:0000256" key="1">
    <source>
        <dbReference type="ARBA" id="ARBA00001958"/>
    </source>
</evidence>
<feature type="binding site" description="in other chain" evidence="13 17">
    <location>
        <position position="298"/>
    </location>
    <ligand>
        <name>K(+)</name>
        <dbReference type="ChEBI" id="CHEBI:29103"/>
        <note>ligand shared between two tetrameric partners</note>
    </ligand>
</feature>
<feature type="domain" description="CBS" evidence="21">
    <location>
        <begin position="149"/>
        <end position="207"/>
    </location>
</feature>
<dbReference type="PANTHER" id="PTHR11911:SF111">
    <property type="entry name" value="INOSINE-5'-MONOPHOSPHATE DEHYDROGENASE"/>
    <property type="match status" value="1"/>
</dbReference>
<dbReference type="GO" id="GO:0006177">
    <property type="term" value="P:GMP biosynthetic process"/>
    <property type="evidence" value="ECO:0007669"/>
    <property type="project" value="UniProtKB-UniRule"/>
</dbReference>
<dbReference type="InterPro" id="IPR001093">
    <property type="entry name" value="IMP_DH_GMPRt"/>
</dbReference>
<evidence type="ECO:0000256" key="8">
    <source>
        <dbReference type="ARBA" id="ARBA00022958"/>
    </source>
</evidence>
<keyword evidence="7 13" id="KW-0658">Purine biosynthesis</keyword>
<keyword evidence="4 13" id="KW-0479">Metal-binding</keyword>
<gene>
    <name evidence="13" type="primary">guaB</name>
    <name evidence="22" type="ORF">COT95_02510</name>
</gene>
<dbReference type="SUPFAM" id="SSF54631">
    <property type="entry name" value="CBS-domain pair"/>
    <property type="match status" value="1"/>
</dbReference>
<dbReference type="GO" id="GO:0000166">
    <property type="term" value="F:nucleotide binding"/>
    <property type="evidence" value="ECO:0007669"/>
    <property type="project" value="UniProtKB-UniRule"/>
</dbReference>
<dbReference type="Pfam" id="PF00478">
    <property type="entry name" value="IMPDH"/>
    <property type="match status" value="1"/>
</dbReference>
<comment type="similarity">
    <text evidence="2 13 19">Belongs to the IMPDH/GMPR family.</text>
</comment>
<dbReference type="AlphaFoldDB" id="A0A2H0V6L2"/>
<evidence type="ECO:0000256" key="12">
    <source>
        <dbReference type="ARBA" id="ARBA00048028"/>
    </source>
</evidence>
<sequence length="484" mass="52211">MQEMYTFNDLLLVPQYSEILPSQASLNSKFSRNIDLRLPLVSAPMDTVTEHEMAIALALSGGMGIIHKNLSVENQAKEVEKVKRFENGFIKDPITLTPDASVETLYKIRMEKGYKSVPVVDDNNKLLGIVGKLDYFWPHDKAKKIKDIMTPIKQMITASSLVSLKKANDIIRNQKLSVLCLIDKNQILTAIATRKDLEKNEMYPNANKAFDKSLRVGAAVGVGGDVIERAKMLAQKSVDAIIVDTAHGHSKGVIDTVKILKNDKQLKNVDIVAGNVATAEAVKDLIKAGVDAVKVGIGPGSICTTRIVAGIGVPQLSAIMDAVKGRGKTGVPVIADGGIKYSGDIVKAFAAGAQSVMIGSLFAGTDESPGQVEYYNGRMYKTYRGMGSIGAMMQGSKDRYGQAGVKDVSKFVPEGIEGRTLYRGPVEALIYQLAGGIKSGMGYNGAKTIAELHKKAKFIKISDAGLKESHPHDVEITKQAPNYS</sequence>
<comment type="subunit">
    <text evidence="3 13">Homotetramer.</text>
</comment>
<comment type="cofactor">
    <cofactor evidence="1 13">
        <name>K(+)</name>
        <dbReference type="ChEBI" id="CHEBI:29103"/>
    </cofactor>
</comment>
<dbReference type="GO" id="GO:0003938">
    <property type="term" value="F:IMP dehydrogenase activity"/>
    <property type="evidence" value="ECO:0007669"/>
    <property type="project" value="UniProtKB-UniRule"/>
</dbReference>
<evidence type="ECO:0000256" key="11">
    <source>
        <dbReference type="ARBA" id="ARBA00023122"/>
    </source>
</evidence>
<dbReference type="SMART" id="SM01240">
    <property type="entry name" value="IMPDH"/>
    <property type="match status" value="1"/>
</dbReference>
<keyword evidence="10 13" id="KW-0520">NAD</keyword>
<comment type="caution">
    <text evidence="22">The sequence shown here is derived from an EMBL/GenBank/DDBJ whole genome shotgun (WGS) entry which is preliminary data.</text>
</comment>
<evidence type="ECO:0000256" key="10">
    <source>
        <dbReference type="ARBA" id="ARBA00023027"/>
    </source>
</evidence>
<dbReference type="PANTHER" id="PTHR11911">
    <property type="entry name" value="INOSINE-5-MONOPHOSPHATE DEHYDROGENASE RELATED"/>
    <property type="match status" value="1"/>
</dbReference>
<organism evidence="22 23">
    <name type="scientific">Candidatus Falkowbacteria bacterium CG10_big_fil_rev_8_21_14_0_10_37_6</name>
    <dbReference type="NCBI Taxonomy" id="1974563"/>
    <lineage>
        <taxon>Bacteria</taxon>
        <taxon>Candidatus Falkowiibacteriota</taxon>
    </lineage>
</organism>
<comment type="function">
    <text evidence="13">Catalyzes the conversion of inosine 5'-phosphate (IMP) to xanthosine 5'-phosphate (XMP), the first committed and rate-limiting step in the de novo synthesis of guanine nucleotides, and therefore plays an important role in the regulation of cell growth.</text>
</comment>
<comment type="activity regulation">
    <text evidence="13">Mycophenolic acid (MPA) is a non-competitive inhibitor that prevents formation of the closed enzyme conformation by binding to the same site as the amobile flap. In contrast, mizoribine monophosphate (MZP) is a competitive inhibitor that induces the closed conformation. MPA is a potent inhibitor of mammalian IMPDHs but a poor inhibitor of the bacterial enzymes. MZP is a more potent inhibitor of bacterial IMPDH.</text>
</comment>
<dbReference type="EC" id="1.1.1.205" evidence="13 20"/>
<keyword evidence="11 18" id="KW-0129">CBS domain</keyword>
<evidence type="ECO:0000256" key="9">
    <source>
        <dbReference type="ARBA" id="ARBA00023002"/>
    </source>
</evidence>
<dbReference type="Proteomes" id="UP000228614">
    <property type="component" value="Unassembled WGS sequence"/>
</dbReference>
<feature type="binding site" evidence="13 15">
    <location>
        <begin position="383"/>
        <end position="387"/>
    </location>
    <ligand>
        <name>IMP</name>
        <dbReference type="ChEBI" id="CHEBI:58053"/>
    </ligand>
</feature>
<feature type="binding site" description="in other chain" evidence="13 17">
    <location>
        <position position="303"/>
    </location>
    <ligand>
        <name>K(+)</name>
        <dbReference type="ChEBI" id="CHEBI:29103"/>
        <note>ligand shared between two tetrameric partners</note>
    </ligand>
</feature>
<dbReference type="GO" id="GO:0046872">
    <property type="term" value="F:metal ion binding"/>
    <property type="evidence" value="ECO:0007669"/>
    <property type="project" value="UniProtKB-UniRule"/>
</dbReference>
<feature type="active site" description="Proton acceptor" evidence="13 14">
    <location>
        <position position="399"/>
    </location>
</feature>
<proteinExistence type="inferred from homology"/>
<evidence type="ECO:0000256" key="19">
    <source>
        <dbReference type="RuleBase" id="RU003927"/>
    </source>
</evidence>
<dbReference type="GO" id="GO:0006183">
    <property type="term" value="P:GTP biosynthetic process"/>
    <property type="evidence" value="ECO:0007669"/>
    <property type="project" value="TreeGrafter"/>
</dbReference>
<dbReference type="PROSITE" id="PS00487">
    <property type="entry name" value="IMP_DH_GMP_RED"/>
    <property type="match status" value="1"/>
</dbReference>
<dbReference type="HAMAP" id="MF_01964">
    <property type="entry name" value="IMPDH"/>
    <property type="match status" value="1"/>
</dbReference>
<dbReference type="Pfam" id="PF00571">
    <property type="entry name" value="CBS"/>
    <property type="match status" value="1"/>
</dbReference>
<feature type="binding site" evidence="13">
    <location>
        <position position="468"/>
    </location>
    <ligand>
        <name>K(+)</name>
        <dbReference type="ChEBI" id="CHEBI:29103"/>
        <note>ligand shared between two tetrameric partners</note>
    </ligand>
</feature>
<feature type="domain" description="CBS" evidence="21">
    <location>
        <begin position="89"/>
        <end position="145"/>
    </location>
</feature>
<dbReference type="UniPathway" id="UPA00601">
    <property type="reaction ID" value="UER00295"/>
</dbReference>
<evidence type="ECO:0000256" key="3">
    <source>
        <dbReference type="ARBA" id="ARBA00011881"/>
    </source>
</evidence>
<dbReference type="PROSITE" id="PS51371">
    <property type="entry name" value="CBS"/>
    <property type="match status" value="2"/>
</dbReference>
<dbReference type="EMBL" id="PFAN01000124">
    <property type="protein sequence ID" value="PIR94744.1"/>
    <property type="molecule type" value="Genomic_DNA"/>
</dbReference>
<evidence type="ECO:0000256" key="18">
    <source>
        <dbReference type="PROSITE-ProRule" id="PRU00703"/>
    </source>
</evidence>
<dbReference type="PIRSF" id="PIRSF000130">
    <property type="entry name" value="IMPDH"/>
    <property type="match status" value="1"/>
</dbReference>
<feature type="binding site" description="in other chain" evidence="13 17">
    <location>
        <position position="300"/>
    </location>
    <ligand>
        <name>K(+)</name>
        <dbReference type="ChEBI" id="CHEBI:29103"/>
        <note>ligand shared between two tetrameric partners</note>
    </ligand>
</feature>
<dbReference type="InterPro" id="IPR000644">
    <property type="entry name" value="CBS_dom"/>
</dbReference>
<name>A0A2H0V6L2_9BACT</name>
<evidence type="ECO:0000256" key="6">
    <source>
        <dbReference type="ARBA" id="ARBA00022749"/>
    </source>
</evidence>
<feature type="active site" description="Thioimidate intermediate" evidence="13 14">
    <location>
        <position position="303"/>
    </location>
</feature>